<dbReference type="SUPFAM" id="SSF50965">
    <property type="entry name" value="Galactose oxidase, central domain"/>
    <property type="match status" value="1"/>
</dbReference>
<dbReference type="STRING" id="6689.A0A423SIY0"/>
<sequence>MKEDPQRTTQPRARAAGSCSCARLSALRSDKEVGSSEIHAHRSVLACASPYFFELFTAEDEHKSAREGRLLYKLNGGFDRDSIERLVNYAYTGCLEVPDPQVKAVFIASRRLKMENVTNACGEHLVANLSPETCLGIRAINGIAANASFAERVDEYIQQQPDLVEVTRDALGVPKLQVTVIHKTQDEAAITGRALCNLVLEWLRKQLAEEDIQLDLLKEKKHMLYLNMDNSLHDCTEIQSGDLNDSEMVQDYKKMSRKLSQTNIKARRKSTTPQPSKPRLLLYSRSISDKDDSDQDSDWKVIAYSHVSETSWLAIVTLKGSVAVLSVQQKMGSSSPTNTPMTSRPSSMEKVDYYTVIPHMSSPKCASGTGNLNGRLLVCGGYDRGECLRAVESYNPQNNTWTAQPYMRQGRGRFDLTVLNGKAYAIGGCDGTRELNNVEVLEEHSTKWTSVAPLPLARSNTGVCSVDGKVFCIGGWNGQYGIKQCDMYDPAADKWQTIASLHIGRYQAGVASLVGKVYAAGGCDSWNCLNSVEVYDPVLDTWRFVAPMTTPRRGCGAEVFKGKLYVIGGSDGTQSLCSTEIYDPETNTWMPGPPMTTCRANVGVAVVNDKLYAVGGFSGKNFLNSTEYLDPETNEWTNFTPKPEFLKEGNLSLDVQKESSRSVKENGHNGTHEKQEFAEISKINHKEHDKVFENGVVNGHSDKDSSGIALGDQQVTNGH</sequence>
<gene>
    <name evidence="6" type="ORF">C7M84_017993</name>
</gene>
<evidence type="ECO:0000313" key="7">
    <source>
        <dbReference type="Proteomes" id="UP000283509"/>
    </source>
</evidence>
<accession>A0A423SIY0</accession>
<name>A0A423SIY0_PENVA</name>
<feature type="domain" description="BTB" evidence="5">
    <location>
        <begin position="33"/>
        <end position="99"/>
    </location>
</feature>
<dbReference type="EMBL" id="QCYY01003329">
    <property type="protein sequence ID" value="ROT64089.1"/>
    <property type="molecule type" value="Genomic_DNA"/>
</dbReference>
<proteinExistence type="predicted"/>
<evidence type="ECO:0000256" key="1">
    <source>
        <dbReference type="ARBA" id="ARBA00022441"/>
    </source>
</evidence>
<keyword evidence="3" id="KW-0009">Actin-binding</keyword>
<dbReference type="CDD" id="cd18502">
    <property type="entry name" value="BACK_NS1BP_IVNS1ABP"/>
    <property type="match status" value="1"/>
</dbReference>
<evidence type="ECO:0000259" key="5">
    <source>
        <dbReference type="PROSITE" id="PS50097"/>
    </source>
</evidence>
<dbReference type="AlphaFoldDB" id="A0A423SIY0"/>
<dbReference type="InterPro" id="IPR000210">
    <property type="entry name" value="BTB/POZ_dom"/>
</dbReference>
<protein>
    <submittedName>
        <fullName evidence="6">Influenza virus NS1A-binding protein-like protein A</fullName>
    </submittedName>
</protein>
<dbReference type="SMART" id="SM00225">
    <property type="entry name" value="BTB"/>
    <property type="match status" value="1"/>
</dbReference>
<keyword evidence="7" id="KW-1185">Reference proteome</keyword>
<dbReference type="PANTHER" id="PTHR24412:SF396">
    <property type="entry name" value="INFLUENZA VIRUS NS1A-BINDING PROTEIN"/>
    <property type="match status" value="1"/>
</dbReference>
<dbReference type="InterPro" id="IPR011043">
    <property type="entry name" value="Gal_Oxase/kelch_b-propeller"/>
</dbReference>
<dbReference type="SMART" id="SM00612">
    <property type="entry name" value="Kelch"/>
    <property type="match status" value="6"/>
</dbReference>
<evidence type="ECO:0000313" key="6">
    <source>
        <dbReference type="EMBL" id="ROT64089.1"/>
    </source>
</evidence>
<dbReference type="InterPro" id="IPR011333">
    <property type="entry name" value="SKP1/BTB/POZ_sf"/>
</dbReference>
<dbReference type="Gene3D" id="3.30.710.10">
    <property type="entry name" value="Potassium Channel Kv1.1, Chain A"/>
    <property type="match status" value="1"/>
</dbReference>
<keyword evidence="2" id="KW-0677">Repeat</keyword>
<keyword evidence="1" id="KW-0880">Kelch repeat</keyword>
<dbReference type="SUPFAM" id="SSF54695">
    <property type="entry name" value="POZ domain"/>
    <property type="match status" value="1"/>
</dbReference>
<dbReference type="InterPro" id="IPR015915">
    <property type="entry name" value="Kelch-typ_b-propeller"/>
</dbReference>
<organism evidence="6 7">
    <name type="scientific">Penaeus vannamei</name>
    <name type="common">Whiteleg shrimp</name>
    <name type="synonym">Litopenaeus vannamei</name>
    <dbReference type="NCBI Taxonomy" id="6689"/>
    <lineage>
        <taxon>Eukaryota</taxon>
        <taxon>Metazoa</taxon>
        <taxon>Ecdysozoa</taxon>
        <taxon>Arthropoda</taxon>
        <taxon>Crustacea</taxon>
        <taxon>Multicrustacea</taxon>
        <taxon>Malacostraca</taxon>
        <taxon>Eumalacostraca</taxon>
        <taxon>Eucarida</taxon>
        <taxon>Decapoda</taxon>
        <taxon>Dendrobranchiata</taxon>
        <taxon>Penaeoidea</taxon>
        <taxon>Penaeidae</taxon>
        <taxon>Penaeus</taxon>
    </lineage>
</organism>
<comment type="caution">
    <text evidence="6">The sequence shown here is derived from an EMBL/GenBank/DDBJ whole genome shotgun (WGS) entry which is preliminary data.</text>
</comment>
<feature type="region of interest" description="Disordered" evidence="4">
    <location>
        <begin position="259"/>
        <end position="281"/>
    </location>
</feature>
<dbReference type="InterPro" id="IPR006652">
    <property type="entry name" value="Kelch_1"/>
</dbReference>
<dbReference type="PANTHER" id="PTHR24412">
    <property type="entry name" value="KELCH PROTEIN"/>
    <property type="match status" value="1"/>
</dbReference>
<dbReference type="CDD" id="cd18306">
    <property type="entry name" value="BTB_POZ_NS1BP"/>
    <property type="match status" value="1"/>
</dbReference>
<dbReference type="Gene3D" id="2.120.10.80">
    <property type="entry name" value="Kelch-type beta propeller"/>
    <property type="match status" value="2"/>
</dbReference>
<feature type="region of interest" description="Disordered" evidence="4">
    <location>
        <begin position="657"/>
        <end position="719"/>
    </location>
</feature>
<dbReference type="GO" id="GO:0003779">
    <property type="term" value="F:actin binding"/>
    <property type="evidence" value="ECO:0007669"/>
    <property type="project" value="UniProtKB-KW"/>
</dbReference>
<dbReference type="PRINTS" id="PR00501">
    <property type="entry name" value="KELCHREPEAT"/>
</dbReference>
<feature type="compositionally biased region" description="Basic and acidic residues" evidence="4">
    <location>
        <begin position="657"/>
        <end position="692"/>
    </location>
</feature>
<evidence type="ECO:0000256" key="4">
    <source>
        <dbReference type="SAM" id="MobiDB-lite"/>
    </source>
</evidence>
<dbReference type="PROSITE" id="PS50097">
    <property type="entry name" value="BTB"/>
    <property type="match status" value="1"/>
</dbReference>
<evidence type="ECO:0000256" key="3">
    <source>
        <dbReference type="ARBA" id="ARBA00023203"/>
    </source>
</evidence>
<evidence type="ECO:0000256" key="2">
    <source>
        <dbReference type="ARBA" id="ARBA00022737"/>
    </source>
</evidence>
<dbReference type="OrthoDB" id="45365at2759"/>
<dbReference type="Pfam" id="PF01344">
    <property type="entry name" value="Kelch_1"/>
    <property type="match status" value="3"/>
</dbReference>
<dbReference type="Pfam" id="PF24681">
    <property type="entry name" value="Kelch_KLHDC2_KLHL20_DRC7"/>
    <property type="match status" value="1"/>
</dbReference>
<reference evidence="6 7" key="2">
    <citation type="submission" date="2019-01" db="EMBL/GenBank/DDBJ databases">
        <title>The decoding of complex shrimp genome reveals the adaptation for benthos swimmer, frequently molting mechanism and breeding impact on genome.</title>
        <authorList>
            <person name="Sun Y."/>
            <person name="Gao Y."/>
            <person name="Yu Y."/>
        </authorList>
    </citation>
    <scope>NUCLEOTIDE SEQUENCE [LARGE SCALE GENOMIC DNA]</scope>
    <source>
        <tissue evidence="6">Muscle</tissue>
    </source>
</reference>
<dbReference type="Proteomes" id="UP000283509">
    <property type="component" value="Unassembled WGS sequence"/>
</dbReference>
<dbReference type="Pfam" id="PF00651">
    <property type="entry name" value="BTB"/>
    <property type="match status" value="1"/>
</dbReference>
<reference evidence="6 7" key="1">
    <citation type="submission" date="2018-04" db="EMBL/GenBank/DDBJ databases">
        <authorList>
            <person name="Zhang X."/>
            <person name="Yuan J."/>
            <person name="Li F."/>
            <person name="Xiang J."/>
        </authorList>
    </citation>
    <scope>NUCLEOTIDE SEQUENCE [LARGE SCALE GENOMIC DNA]</scope>
    <source>
        <tissue evidence="6">Muscle</tissue>
    </source>
</reference>